<evidence type="ECO:0000313" key="2">
    <source>
        <dbReference type="Proteomes" id="UP000231028"/>
    </source>
</evidence>
<dbReference type="AlphaFoldDB" id="A0A2M7P5E1"/>
<dbReference type="InterPro" id="IPR006530">
    <property type="entry name" value="YD"/>
</dbReference>
<organism evidence="1 2">
    <name type="scientific">Candidatus Desantisbacteria bacterium CG_4_10_14_3_um_filter_40_18</name>
    <dbReference type="NCBI Taxonomy" id="1974544"/>
    <lineage>
        <taxon>Bacteria</taxon>
        <taxon>Candidatus Desantisiibacteriota</taxon>
    </lineage>
</organism>
<accession>A0A2M7P5E1</accession>
<dbReference type="Pfam" id="PF05593">
    <property type="entry name" value="RHS_repeat"/>
    <property type="match status" value="1"/>
</dbReference>
<dbReference type="Proteomes" id="UP000231028">
    <property type="component" value="Unassembled WGS sequence"/>
</dbReference>
<dbReference type="Gene3D" id="2.180.10.10">
    <property type="entry name" value="RHS repeat-associated core"/>
    <property type="match status" value="1"/>
</dbReference>
<comment type="caution">
    <text evidence="1">The sequence shown here is derived from an EMBL/GenBank/DDBJ whole genome shotgun (WGS) entry which is preliminary data.</text>
</comment>
<reference evidence="2" key="1">
    <citation type="submission" date="2017-09" db="EMBL/GenBank/DDBJ databases">
        <title>Depth-based differentiation of microbial function through sediment-hosted aquifers and enrichment of novel symbionts in the deep terrestrial subsurface.</title>
        <authorList>
            <person name="Probst A.J."/>
            <person name="Ladd B."/>
            <person name="Jarett J.K."/>
            <person name="Geller-Mcgrath D.E."/>
            <person name="Sieber C.M.K."/>
            <person name="Emerson J.B."/>
            <person name="Anantharaman K."/>
            <person name="Thomas B.C."/>
            <person name="Malmstrom R."/>
            <person name="Stieglmeier M."/>
            <person name="Klingl A."/>
            <person name="Woyke T."/>
            <person name="Ryan C.M."/>
            <person name="Banfield J.F."/>
        </authorList>
    </citation>
    <scope>NUCLEOTIDE SEQUENCE [LARGE SCALE GENOMIC DNA]</scope>
</reference>
<evidence type="ECO:0008006" key="3">
    <source>
        <dbReference type="Google" id="ProtNLM"/>
    </source>
</evidence>
<gene>
    <name evidence="1" type="ORF">COZ13_00175</name>
</gene>
<proteinExistence type="predicted"/>
<evidence type="ECO:0000313" key="1">
    <source>
        <dbReference type="EMBL" id="PIY20599.1"/>
    </source>
</evidence>
<dbReference type="NCBIfam" id="TIGR01643">
    <property type="entry name" value="YD_repeat_2x"/>
    <property type="match status" value="2"/>
</dbReference>
<sequence>MIGYQYDGANRLVQITDPQSKITGYAYNKVGAPTEVSYPNGVKTTYGYNTLNRLTVLKSQGSTLINQFKLYLR</sequence>
<dbReference type="InterPro" id="IPR031325">
    <property type="entry name" value="RHS_repeat"/>
</dbReference>
<protein>
    <recommendedName>
        <fullName evidence="3">Type IV secretion protein Rhs</fullName>
    </recommendedName>
</protein>
<dbReference type="EMBL" id="PFKI01000008">
    <property type="protein sequence ID" value="PIY20599.1"/>
    <property type="molecule type" value="Genomic_DNA"/>
</dbReference>
<name>A0A2M7P5E1_9BACT</name>